<evidence type="ECO:0000313" key="7">
    <source>
        <dbReference type="Proteomes" id="UP000321629"/>
    </source>
</evidence>
<comment type="similarity">
    <text evidence="2 4">Belongs to the MoeA family.</text>
</comment>
<keyword evidence="4" id="KW-0501">Molybdenum cofactor biosynthesis</keyword>
<reference evidence="6 7" key="1">
    <citation type="submission" date="2019-07" db="EMBL/GenBank/DDBJ databases">
        <title>Rapid identification of Enteric Bacteria from Whole Genome Sequences (WGS) using Average Nucleotide Identity (ANI).</title>
        <authorList>
            <person name="Lane C."/>
        </authorList>
    </citation>
    <scope>NUCLEOTIDE SEQUENCE [LARGE SCALE GENOMIC DNA]</scope>
    <source>
        <strain evidence="6 7">2016D-0084</strain>
    </source>
</reference>
<evidence type="ECO:0000256" key="4">
    <source>
        <dbReference type="RuleBase" id="RU365090"/>
    </source>
</evidence>
<dbReference type="SUPFAM" id="SSF53218">
    <property type="entry name" value="Molybdenum cofactor biosynthesis proteins"/>
    <property type="match status" value="1"/>
</dbReference>
<comment type="pathway">
    <text evidence="4">Cofactor biosynthesis; molybdopterin biosynthesis.</text>
</comment>
<dbReference type="InterPro" id="IPR005110">
    <property type="entry name" value="MoeA_linker/N"/>
</dbReference>
<accession>A0A5C7DRY0</accession>
<dbReference type="CDD" id="cd00887">
    <property type="entry name" value="MoeA"/>
    <property type="match status" value="1"/>
</dbReference>
<dbReference type="UniPathway" id="UPA00344"/>
<comment type="catalytic activity">
    <reaction evidence="3">
        <text>adenylyl-molybdopterin + molybdate = Mo-molybdopterin + AMP + H(+)</text>
        <dbReference type="Rhea" id="RHEA:35047"/>
        <dbReference type="ChEBI" id="CHEBI:15378"/>
        <dbReference type="ChEBI" id="CHEBI:36264"/>
        <dbReference type="ChEBI" id="CHEBI:62727"/>
        <dbReference type="ChEBI" id="CHEBI:71302"/>
        <dbReference type="ChEBI" id="CHEBI:456215"/>
        <dbReference type="EC" id="2.10.1.1"/>
    </reaction>
</comment>
<dbReference type="RefSeq" id="WP_147555405.1">
    <property type="nucleotide sequence ID" value="NZ_VOWJ01000021.1"/>
</dbReference>
<dbReference type="PANTHER" id="PTHR10192">
    <property type="entry name" value="MOLYBDOPTERIN BIOSYNTHESIS PROTEIN"/>
    <property type="match status" value="1"/>
</dbReference>
<dbReference type="GO" id="GO:0046872">
    <property type="term" value="F:metal ion binding"/>
    <property type="evidence" value="ECO:0007669"/>
    <property type="project" value="UniProtKB-UniRule"/>
</dbReference>
<dbReference type="PANTHER" id="PTHR10192:SF5">
    <property type="entry name" value="GEPHYRIN"/>
    <property type="match status" value="1"/>
</dbReference>
<feature type="domain" description="MoaB/Mog" evidence="5">
    <location>
        <begin position="173"/>
        <end position="310"/>
    </location>
</feature>
<keyword evidence="4" id="KW-0460">Magnesium</keyword>
<evidence type="ECO:0000256" key="3">
    <source>
        <dbReference type="ARBA" id="ARBA00047317"/>
    </source>
</evidence>
<dbReference type="Gene3D" id="3.40.980.10">
    <property type="entry name" value="MoaB/Mog-like domain"/>
    <property type="match status" value="1"/>
</dbReference>
<dbReference type="Gene3D" id="2.40.340.10">
    <property type="entry name" value="MoeA, C-terminal, domain IV"/>
    <property type="match status" value="1"/>
</dbReference>
<keyword evidence="4" id="KW-0479">Metal-binding</keyword>
<dbReference type="InterPro" id="IPR036135">
    <property type="entry name" value="MoeA_linker/N_sf"/>
</dbReference>
<evidence type="ECO:0000256" key="2">
    <source>
        <dbReference type="ARBA" id="ARBA00010763"/>
    </source>
</evidence>
<keyword evidence="4 6" id="KW-0808">Transferase</keyword>
<comment type="function">
    <text evidence="1 4">Catalyzes the insertion of molybdate into adenylated molybdopterin with the concomitant release of AMP.</text>
</comment>
<sequence length="392" mass="43938">MQNYEDSLKSLKQAINSYEKIEKIALTECLNRILATDIIALQDYPNFPTSAMDGYAIKFKDQNENLKIIGEVPAGIFPSFNLKDKECVKTFTGSLMSEGSDTLIPIEKVEIKGDILTIKEKVGKGFAVRKIGESYKKGEILLKKGTKINYSEIALLAELGYFHISVFIKPIIGVLSSGNEIKDLGESLDNPAQIRSSNHVAIANMAKKLNCDVRIFPLLKDDKEKTNSTLKQALNSCDILITTGGVSMGDFDFLKQAIKEYQIIIDKVNIKPGKHIKIAKFEDKFIFALPGFPYSAMVMFNLYVRELLNAWLLQEKDYVFKAFLNTDYKKKSLHLEFVACNIEFKDGKIYANLKGKKEGSSAIINNLNNKAALMIANDDIKENDLVDIVLMS</sequence>
<dbReference type="Pfam" id="PF00994">
    <property type="entry name" value="MoCF_biosynth"/>
    <property type="match status" value="1"/>
</dbReference>
<dbReference type="EC" id="2.10.1.1" evidence="4"/>
<evidence type="ECO:0000313" key="6">
    <source>
        <dbReference type="EMBL" id="TXE88377.1"/>
    </source>
</evidence>
<dbReference type="GO" id="GO:0006777">
    <property type="term" value="P:Mo-molybdopterin cofactor biosynthetic process"/>
    <property type="evidence" value="ECO:0007669"/>
    <property type="project" value="UniProtKB-UniRule"/>
</dbReference>
<dbReference type="InterPro" id="IPR036688">
    <property type="entry name" value="MoeA_C_domain_IV_sf"/>
</dbReference>
<evidence type="ECO:0000259" key="5">
    <source>
        <dbReference type="SMART" id="SM00852"/>
    </source>
</evidence>
<dbReference type="SUPFAM" id="SSF63882">
    <property type="entry name" value="MoeA N-terminal region -like"/>
    <property type="match status" value="1"/>
</dbReference>
<dbReference type="InterPro" id="IPR036425">
    <property type="entry name" value="MoaB/Mog-like_dom_sf"/>
</dbReference>
<dbReference type="GO" id="GO:0005829">
    <property type="term" value="C:cytosol"/>
    <property type="evidence" value="ECO:0007669"/>
    <property type="project" value="TreeGrafter"/>
</dbReference>
<dbReference type="EMBL" id="VOWJ01000021">
    <property type="protein sequence ID" value="TXE88377.1"/>
    <property type="molecule type" value="Genomic_DNA"/>
</dbReference>
<dbReference type="Gene3D" id="2.170.190.11">
    <property type="entry name" value="Molybdopterin biosynthesis moea protein, domain 3"/>
    <property type="match status" value="1"/>
</dbReference>
<gene>
    <name evidence="6" type="ORF">FPD38_03505</name>
</gene>
<dbReference type="GO" id="GO:0061599">
    <property type="term" value="F:molybdopterin molybdotransferase activity"/>
    <property type="evidence" value="ECO:0007669"/>
    <property type="project" value="UniProtKB-UniRule"/>
</dbReference>
<organism evidence="6 7">
    <name type="scientific">Campylobacter volucris</name>
    <dbReference type="NCBI Taxonomy" id="1031542"/>
    <lineage>
        <taxon>Bacteria</taxon>
        <taxon>Pseudomonadati</taxon>
        <taxon>Campylobacterota</taxon>
        <taxon>Epsilonproteobacteria</taxon>
        <taxon>Campylobacterales</taxon>
        <taxon>Campylobacteraceae</taxon>
        <taxon>Campylobacter</taxon>
    </lineage>
</organism>
<comment type="caution">
    <text evidence="6">The sequence shown here is derived from an EMBL/GenBank/DDBJ whole genome shotgun (WGS) entry which is preliminary data.</text>
</comment>
<comment type="cofactor">
    <cofactor evidence="4">
        <name>Mg(2+)</name>
        <dbReference type="ChEBI" id="CHEBI:18420"/>
    </cofactor>
</comment>
<dbReference type="SMART" id="SM00852">
    <property type="entry name" value="MoCF_biosynth"/>
    <property type="match status" value="1"/>
</dbReference>
<keyword evidence="4" id="KW-0500">Molybdenum</keyword>
<evidence type="ECO:0000256" key="1">
    <source>
        <dbReference type="ARBA" id="ARBA00002901"/>
    </source>
</evidence>
<dbReference type="Proteomes" id="UP000321629">
    <property type="component" value="Unassembled WGS sequence"/>
</dbReference>
<dbReference type="InterPro" id="IPR001453">
    <property type="entry name" value="MoaB/Mog_dom"/>
</dbReference>
<protein>
    <recommendedName>
        <fullName evidence="4">Molybdopterin molybdenumtransferase</fullName>
        <ecNumber evidence="4">2.10.1.1</ecNumber>
    </recommendedName>
</protein>
<dbReference type="InterPro" id="IPR038987">
    <property type="entry name" value="MoeA-like"/>
</dbReference>
<dbReference type="AlphaFoldDB" id="A0A5C7DRY0"/>
<dbReference type="Gene3D" id="3.90.105.10">
    <property type="entry name" value="Molybdopterin biosynthesis moea protein, domain 2"/>
    <property type="match status" value="1"/>
</dbReference>
<name>A0A5C7DRY0_9BACT</name>
<dbReference type="Pfam" id="PF03453">
    <property type="entry name" value="MoeA_N"/>
    <property type="match status" value="1"/>
</dbReference>
<proteinExistence type="inferred from homology"/>